<dbReference type="AlphaFoldDB" id="A0A9Q5HX66"/>
<dbReference type="Proteomes" id="UP000757232">
    <property type="component" value="Unassembled WGS sequence"/>
</dbReference>
<feature type="compositionally biased region" description="Polar residues" evidence="1">
    <location>
        <begin position="505"/>
        <end position="517"/>
    </location>
</feature>
<sequence>MHGVHIDFSSLSAEELEAVVLSTCRQASRWEQRKPLRTRTCLLQAHVGRVFVLRFLRLQSSLLADQDCEIVSDGRYLLSFGHTAAPTLCMQVWDLDAEGVSGQEDAQQYEGRSIAEWSVNGRVIGLAVDEGNGLYEFALENNITNNVVGSLIALSARDFDVPGAVVFAFRILLFAAATPSGGRLAVLKSFSLRGPLNVRAMHGRLMAVQVRAESEGQVFGHGVLKVFDWLRSTEIYVQAPDEPIAFETGISNSGKEFAVKLEPSVHGMNRAVLRVQFVHDWVLVFRESVLELYFLPPSLITSAPHTIYPNAFHKWNFQINTLTVTERVSWVHDRMAKHCRLCDSRGSVFAPAEVAGEIGRVNITCACRYRPLSIVARFDSYYPWPVNLLHHFVLHVSPHRFDTLDSLIPEVPYMLPPQLTQTIPSVVRLFGHSVLVLGRYGTLVWTDSEANNSEEAQGSTQAYFAEGTGERVAGRRLRLPPSPDYTTSLTSEPAAPQEPDPGTTEGLSSSTPGQGMQTSVFSTRLTEGWYSVALSESRGRIAIGDGEGVIELWDHF</sequence>
<proteinExistence type="predicted"/>
<protein>
    <submittedName>
        <fullName evidence="2">Uncharacterized protein</fullName>
    </submittedName>
</protein>
<feature type="region of interest" description="Disordered" evidence="1">
    <location>
        <begin position="476"/>
        <end position="517"/>
    </location>
</feature>
<accession>A0A9Q5HX66</accession>
<evidence type="ECO:0000313" key="2">
    <source>
        <dbReference type="EMBL" id="OCB87657.1"/>
    </source>
</evidence>
<organism evidence="2 3">
    <name type="scientific">Sanghuangporus baumii</name>
    <name type="common">Phellinus baumii</name>
    <dbReference type="NCBI Taxonomy" id="108892"/>
    <lineage>
        <taxon>Eukaryota</taxon>
        <taxon>Fungi</taxon>
        <taxon>Dikarya</taxon>
        <taxon>Basidiomycota</taxon>
        <taxon>Agaricomycotina</taxon>
        <taxon>Agaricomycetes</taxon>
        <taxon>Hymenochaetales</taxon>
        <taxon>Hymenochaetaceae</taxon>
        <taxon>Sanghuangporus</taxon>
    </lineage>
</organism>
<evidence type="ECO:0000256" key="1">
    <source>
        <dbReference type="SAM" id="MobiDB-lite"/>
    </source>
</evidence>
<dbReference type="OrthoDB" id="3193353at2759"/>
<name>A0A9Q5HX66_SANBA</name>
<comment type="caution">
    <text evidence="2">The sequence shown here is derived from an EMBL/GenBank/DDBJ whole genome shotgun (WGS) entry which is preliminary data.</text>
</comment>
<dbReference type="EMBL" id="LNZH02000189">
    <property type="protein sequence ID" value="OCB87657.1"/>
    <property type="molecule type" value="Genomic_DNA"/>
</dbReference>
<gene>
    <name evidence="2" type="ORF">A7U60_g5183</name>
</gene>
<reference evidence="2" key="1">
    <citation type="submission" date="2016-06" db="EMBL/GenBank/DDBJ databases">
        <title>Draft Genome sequence of the fungus Inonotus baumii.</title>
        <authorList>
            <person name="Zhu H."/>
            <person name="Lin W."/>
        </authorList>
    </citation>
    <scope>NUCLEOTIDE SEQUENCE</scope>
    <source>
        <strain evidence="2">821</strain>
    </source>
</reference>
<keyword evidence="3" id="KW-1185">Reference proteome</keyword>
<evidence type="ECO:0000313" key="3">
    <source>
        <dbReference type="Proteomes" id="UP000757232"/>
    </source>
</evidence>